<feature type="compositionally biased region" description="Polar residues" evidence="1">
    <location>
        <begin position="194"/>
        <end position="210"/>
    </location>
</feature>
<feature type="compositionally biased region" description="Basic and acidic residues" evidence="1">
    <location>
        <begin position="160"/>
        <end position="172"/>
    </location>
</feature>
<dbReference type="KEGG" id="vg:32878178"/>
<dbReference type="GeneID" id="32878178"/>
<dbReference type="EMBL" id="KX832224">
    <property type="protein sequence ID" value="ARR28844.1"/>
    <property type="molecule type" value="Genomic_DNA"/>
</dbReference>
<evidence type="ECO:0000313" key="3">
    <source>
        <dbReference type="Proteomes" id="UP000203507"/>
    </source>
</evidence>
<sequence length="412" mass="43995">MVKWYHKNLIDVSKAYETTPQEDCCSCFNPPVSTVCLPHGISVGGGPIIPYDESTIPIDCPGRPLSDEEAEGDGVLGNIDIVVKSGTSSTSSELPTLEDILGRSATSTPLPTDTQAVPCLLPLKPLISPIHSPHGSADGAPSPQPPNVTTPSNSPPPADQTRRSSRLVEKRKSNSPPTETPSCSGVSVRKSRQSSRIQSTSKEPQGTSCEPTADEPVTPARSNSPTTPPPSPLPNVRHVSRGVPTDTSIIYVSSDTNTSGEGPRRPPLPKRPAVPKRKVKKSLAPQDNDTTWQPPTSRSNNPPPYSPTDPLATLPNPPGYRRSKRPGTDVPMFFFRIPDTDENTSSSGGCNPYVRATRSHSRITVSGANDQQPGCSTDSAPRTNPTTQQSQHPTPKKKGGGLLKKKLKKLFK</sequence>
<feature type="compositionally biased region" description="Basic residues" evidence="1">
    <location>
        <begin position="394"/>
        <end position="412"/>
    </location>
</feature>
<proteinExistence type="predicted"/>
<reference evidence="2" key="1">
    <citation type="journal article" date="2017" name="Vet. Pathol.">
        <title>Ranid Herpesvirus 3 and Proliferative Dermatitis in Free-Ranging Wild Common Frogs (Rana Temporaria).</title>
        <authorList>
            <person name="Origgi F.C."/>
            <person name="Schmidt B.R."/>
            <person name="Lohmann P."/>
            <person name="Otten P."/>
            <person name="Akdesir E."/>
            <person name="Gaschen V."/>
            <person name="Aguilar-Bultet L."/>
            <person name="Wahli T."/>
            <person name="Sattler U."/>
            <person name="Stoffel M.H."/>
        </authorList>
    </citation>
    <scope>NUCLEOTIDE SEQUENCE [LARGE SCALE GENOMIC DNA]</scope>
    <source>
        <strain evidence="2">FO1_2015</strain>
    </source>
</reference>
<feature type="compositionally biased region" description="Polar residues" evidence="1">
    <location>
        <begin position="174"/>
        <end position="185"/>
    </location>
</feature>
<name>A0A1X9T566_9VIRU</name>
<keyword evidence="3" id="KW-1185">Reference proteome</keyword>
<organism evidence="2">
    <name type="scientific">Ranid herpesvirus 3</name>
    <dbReference type="NCBI Taxonomy" id="1987509"/>
    <lineage>
        <taxon>Viruses</taxon>
        <taxon>Duplodnaviria</taxon>
        <taxon>Heunggongvirae</taxon>
        <taxon>Peploviricota</taxon>
        <taxon>Herviviricetes</taxon>
        <taxon>Herpesvirales</taxon>
        <taxon>Alloherpesviridae</taxon>
        <taxon>Batravirus</taxon>
        <taxon>Batravirus ranidallo3</taxon>
    </lineage>
</organism>
<feature type="compositionally biased region" description="Polar residues" evidence="1">
    <location>
        <begin position="362"/>
        <end position="393"/>
    </location>
</feature>
<feature type="region of interest" description="Disordered" evidence="1">
    <location>
        <begin position="128"/>
        <end position="412"/>
    </location>
</feature>
<feature type="compositionally biased region" description="Polar residues" evidence="1">
    <location>
        <begin position="285"/>
        <end position="300"/>
    </location>
</feature>
<feature type="compositionally biased region" description="Polar residues" evidence="1">
    <location>
        <begin position="245"/>
        <end position="260"/>
    </location>
</feature>
<evidence type="ECO:0000313" key="2">
    <source>
        <dbReference type="EMBL" id="ARR28844.1"/>
    </source>
</evidence>
<dbReference type="RefSeq" id="YP_009362353.1">
    <property type="nucleotide sequence ID" value="NC_034618.1"/>
</dbReference>
<accession>A0A1X9T566</accession>
<feature type="compositionally biased region" description="Pro residues" evidence="1">
    <location>
        <begin position="142"/>
        <end position="158"/>
    </location>
</feature>
<protein>
    <submittedName>
        <fullName evidence="2">DNA binding protein motif protein</fullName>
    </submittedName>
</protein>
<evidence type="ECO:0000256" key="1">
    <source>
        <dbReference type="SAM" id="MobiDB-lite"/>
    </source>
</evidence>
<dbReference type="Proteomes" id="UP000203507">
    <property type="component" value="Segment"/>
</dbReference>